<reference evidence="2 3" key="1">
    <citation type="submission" date="2022-03" db="EMBL/GenBank/DDBJ databases">
        <authorList>
            <person name="Macdonald S."/>
            <person name="Ahmed S."/>
            <person name="Newling K."/>
        </authorList>
    </citation>
    <scope>NUCLEOTIDE SEQUENCE [LARGE SCALE GENOMIC DNA]</scope>
</reference>
<keyword evidence="3" id="KW-1185">Reference proteome</keyword>
<evidence type="ECO:0008006" key="4">
    <source>
        <dbReference type="Google" id="ProtNLM"/>
    </source>
</evidence>
<sequence>MLVPPLILQLCLLRSCLMPTVSYLSPDAGSNTKGLGVEESKATRALTSVYHNNQTNAPNINSLVAVSCSTH</sequence>
<evidence type="ECO:0000313" key="2">
    <source>
        <dbReference type="EMBL" id="CAH8362624.1"/>
    </source>
</evidence>
<proteinExistence type="predicted"/>
<feature type="non-terminal residue" evidence="2">
    <location>
        <position position="71"/>
    </location>
</feature>
<feature type="signal peptide" evidence="1">
    <location>
        <begin position="1"/>
        <end position="22"/>
    </location>
</feature>
<organism evidence="2 3">
    <name type="scientific">Eruca vesicaria subsp. sativa</name>
    <name type="common">Garden rocket</name>
    <name type="synonym">Eruca sativa</name>
    <dbReference type="NCBI Taxonomy" id="29727"/>
    <lineage>
        <taxon>Eukaryota</taxon>
        <taxon>Viridiplantae</taxon>
        <taxon>Streptophyta</taxon>
        <taxon>Embryophyta</taxon>
        <taxon>Tracheophyta</taxon>
        <taxon>Spermatophyta</taxon>
        <taxon>Magnoliopsida</taxon>
        <taxon>eudicotyledons</taxon>
        <taxon>Gunneridae</taxon>
        <taxon>Pentapetalae</taxon>
        <taxon>rosids</taxon>
        <taxon>malvids</taxon>
        <taxon>Brassicales</taxon>
        <taxon>Brassicaceae</taxon>
        <taxon>Brassiceae</taxon>
        <taxon>Eruca</taxon>
    </lineage>
</organism>
<comment type="caution">
    <text evidence="2">The sequence shown here is derived from an EMBL/GenBank/DDBJ whole genome shotgun (WGS) entry which is preliminary data.</text>
</comment>
<dbReference type="AlphaFoldDB" id="A0ABC8KTQ0"/>
<dbReference type="EMBL" id="CAKOAT010337376">
    <property type="protein sequence ID" value="CAH8362624.1"/>
    <property type="molecule type" value="Genomic_DNA"/>
</dbReference>
<dbReference type="Proteomes" id="UP001642260">
    <property type="component" value="Unassembled WGS sequence"/>
</dbReference>
<name>A0ABC8KTQ0_ERUVS</name>
<evidence type="ECO:0000256" key="1">
    <source>
        <dbReference type="SAM" id="SignalP"/>
    </source>
</evidence>
<gene>
    <name evidence="2" type="ORF">ERUC_LOCUS28380</name>
</gene>
<evidence type="ECO:0000313" key="3">
    <source>
        <dbReference type="Proteomes" id="UP001642260"/>
    </source>
</evidence>
<accession>A0ABC8KTQ0</accession>
<feature type="chain" id="PRO_5044788155" description="Secreted protein" evidence="1">
    <location>
        <begin position="23"/>
        <end position="71"/>
    </location>
</feature>
<keyword evidence="1" id="KW-0732">Signal</keyword>
<protein>
    <recommendedName>
        <fullName evidence="4">Secreted protein</fullName>
    </recommendedName>
</protein>